<dbReference type="Gene3D" id="3.40.140.10">
    <property type="entry name" value="Cytidine Deaminase, domain 2"/>
    <property type="match status" value="2"/>
</dbReference>
<gene>
    <name evidence="2" type="ORF">D9613_010277</name>
</gene>
<evidence type="ECO:0000259" key="1">
    <source>
        <dbReference type="PROSITE" id="PS51747"/>
    </source>
</evidence>
<dbReference type="EMBL" id="JAACJL010000059">
    <property type="protein sequence ID" value="KAF4610173.1"/>
    <property type="molecule type" value="Genomic_DNA"/>
</dbReference>
<proteinExistence type="predicted"/>
<reference evidence="2 3" key="1">
    <citation type="submission" date="2019-12" db="EMBL/GenBank/DDBJ databases">
        <authorList>
            <person name="Floudas D."/>
            <person name="Bentzer J."/>
            <person name="Ahren D."/>
            <person name="Johansson T."/>
            <person name="Persson P."/>
            <person name="Tunlid A."/>
        </authorList>
    </citation>
    <scope>NUCLEOTIDE SEQUENCE [LARGE SCALE GENOMIC DNA]</scope>
    <source>
        <strain evidence="2 3">CBS 102.39</strain>
    </source>
</reference>
<organism evidence="2 3">
    <name type="scientific">Agrocybe pediades</name>
    <dbReference type="NCBI Taxonomy" id="84607"/>
    <lineage>
        <taxon>Eukaryota</taxon>
        <taxon>Fungi</taxon>
        <taxon>Dikarya</taxon>
        <taxon>Basidiomycota</taxon>
        <taxon>Agaricomycotina</taxon>
        <taxon>Agaricomycetes</taxon>
        <taxon>Agaricomycetidae</taxon>
        <taxon>Agaricales</taxon>
        <taxon>Agaricineae</taxon>
        <taxon>Strophariaceae</taxon>
        <taxon>Agrocybe</taxon>
    </lineage>
</organism>
<dbReference type="InterPro" id="IPR016193">
    <property type="entry name" value="Cytidine_deaminase-like"/>
</dbReference>
<dbReference type="GO" id="GO:0003824">
    <property type="term" value="F:catalytic activity"/>
    <property type="evidence" value="ECO:0007669"/>
    <property type="project" value="InterPro"/>
</dbReference>
<dbReference type="SUPFAM" id="SSF53927">
    <property type="entry name" value="Cytidine deaminase-like"/>
    <property type="match status" value="1"/>
</dbReference>
<dbReference type="AlphaFoldDB" id="A0A8H4QFY0"/>
<keyword evidence="3" id="KW-1185">Reference proteome</keyword>
<dbReference type="CDD" id="cd01285">
    <property type="entry name" value="nucleoside_deaminase"/>
    <property type="match status" value="1"/>
</dbReference>
<feature type="domain" description="CMP/dCMP-type deaminase" evidence="1">
    <location>
        <begin position="8"/>
        <end position="130"/>
    </location>
</feature>
<dbReference type="Proteomes" id="UP000521872">
    <property type="component" value="Unassembled WGS sequence"/>
</dbReference>
<evidence type="ECO:0000313" key="2">
    <source>
        <dbReference type="EMBL" id="KAF4610173.1"/>
    </source>
</evidence>
<dbReference type="PROSITE" id="PS51747">
    <property type="entry name" value="CYT_DCMP_DEAMINASES_2"/>
    <property type="match status" value="1"/>
</dbReference>
<dbReference type="GO" id="GO:0006139">
    <property type="term" value="P:nucleobase-containing compound metabolic process"/>
    <property type="evidence" value="ECO:0007669"/>
    <property type="project" value="UniProtKB-ARBA"/>
</dbReference>
<dbReference type="InterPro" id="IPR002125">
    <property type="entry name" value="CMP_dCMP_dom"/>
</dbReference>
<name>A0A8H4QFY0_9AGAR</name>
<protein>
    <recommendedName>
        <fullName evidence="1">CMP/dCMP-type deaminase domain-containing protein</fullName>
    </recommendedName>
</protein>
<accession>A0A8H4QFY0</accession>
<evidence type="ECO:0000313" key="3">
    <source>
        <dbReference type="Proteomes" id="UP000521872"/>
    </source>
</evidence>
<sequence>MSKSSWDQADERGMQLALQEARTSFEQGGIPIGACLIVLNDSEPSGYKVLGSGHNQRIQRSSATLHGEISALENVGRLKAEVYRRATMRVVIGENITFMGGEDLLRQRGVELVVLDNQECKDLMASFISAHPEEWNEDIGEGT</sequence>
<dbReference type="Pfam" id="PF00383">
    <property type="entry name" value="dCMP_cyt_deam_1"/>
    <property type="match status" value="1"/>
</dbReference>
<comment type="caution">
    <text evidence="2">The sequence shown here is derived from an EMBL/GenBank/DDBJ whole genome shotgun (WGS) entry which is preliminary data.</text>
</comment>